<feature type="region of interest" description="Disordered" evidence="1">
    <location>
        <begin position="1"/>
        <end position="25"/>
    </location>
</feature>
<feature type="compositionally biased region" description="Polar residues" evidence="1">
    <location>
        <begin position="9"/>
        <end position="25"/>
    </location>
</feature>
<reference evidence="3" key="1">
    <citation type="submission" date="2016-11" db="UniProtKB">
        <authorList>
            <consortium name="WormBaseParasite"/>
        </authorList>
    </citation>
    <scope>IDENTIFICATION</scope>
</reference>
<dbReference type="WBParaSite" id="maker-uti_cns_0010016-snap-gene-0.3-mRNA-1">
    <property type="protein sequence ID" value="maker-uti_cns_0010016-snap-gene-0.3-mRNA-1"/>
    <property type="gene ID" value="maker-uti_cns_0010016-snap-gene-0.3"/>
</dbReference>
<protein>
    <submittedName>
        <fullName evidence="3">Cyclin-dependent kinases regulatory subunit</fullName>
    </submittedName>
</protein>
<feature type="region of interest" description="Disordered" evidence="1">
    <location>
        <begin position="89"/>
        <end position="121"/>
    </location>
</feature>
<keyword evidence="2" id="KW-1185">Reference proteome</keyword>
<dbReference type="Proteomes" id="UP000095280">
    <property type="component" value="Unplaced"/>
</dbReference>
<evidence type="ECO:0000256" key="1">
    <source>
        <dbReference type="SAM" id="MobiDB-lite"/>
    </source>
</evidence>
<evidence type="ECO:0000313" key="2">
    <source>
        <dbReference type="Proteomes" id="UP000095280"/>
    </source>
</evidence>
<name>A0A1I8I686_9PLAT</name>
<dbReference type="AlphaFoldDB" id="A0A1I8I686"/>
<organism evidence="2 3">
    <name type="scientific">Macrostomum lignano</name>
    <dbReference type="NCBI Taxonomy" id="282301"/>
    <lineage>
        <taxon>Eukaryota</taxon>
        <taxon>Metazoa</taxon>
        <taxon>Spiralia</taxon>
        <taxon>Lophotrochozoa</taxon>
        <taxon>Platyhelminthes</taxon>
        <taxon>Rhabditophora</taxon>
        <taxon>Macrostomorpha</taxon>
        <taxon>Macrostomida</taxon>
        <taxon>Macrostomidae</taxon>
        <taxon>Macrostomum</taxon>
    </lineage>
</organism>
<proteinExistence type="predicted"/>
<evidence type="ECO:0000313" key="3">
    <source>
        <dbReference type="WBParaSite" id="maker-uti_cns_0010016-snap-gene-0.3-mRNA-1"/>
    </source>
</evidence>
<sequence>MAGLPDSHPAQQLQQRPDCQLPNSPSNDSRVFYEICSLAACPKAAEEDIGRRGGGGGGGCSIGASGLPGLKHHALMKGVSGIVMEQHESLRLKRSRGGSSNGGATPSGMSPGGIPSQTAASATAAPASAVVAAAAGGAGRARHQQQQKASRCHFTFDFREPDQMEEFRAQRLQRKFREKLGAKSAKYELVAGFHLDEGVIVSYHPFRTRVHFELTERRRKILARYYRRGQQEVLLYVDRSEFEYYTPVCCCQPLNSPTGDSKRDGKRHSGKDNSSTSCFAIAGCAS</sequence>
<accession>A0A1I8I686</accession>